<feature type="region of interest" description="Disordered" evidence="1">
    <location>
        <begin position="71"/>
        <end position="101"/>
    </location>
</feature>
<evidence type="ECO:0000256" key="1">
    <source>
        <dbReference type="SAM" id="MobiDB-lite"/>
    </source>
</evidence>
<feature type="compositionally biased region" description="Low complexity" evidence="1">
    <location>
        <begin position="71"/>
        <end position="80"/>
    </location>
</feature>
<accession>A0ABW3R1J4</accession>
<dbReference type="Proteomes" id="UP001597168">
    <property type="component" value="Unassembled WGS sequence"/>
</dbReference>
<keyword evidence="3" id="KW-1185">Reference proteome</keyword>
<evidence type="ECO:0000313" key="2">
    <source>
        <dbReference type="EMBL" id="MFD1150916.1"/>
    </source>
</evidence>
<proteinExistence type="predicted"/>
<sequence>MLLTGAVAALAVGGFVALSQVRRPPGGLPNVTDLPLADVPAPTDRPVEVVYCAGWDSAARAPVSPMAESVARAQDAAGAQGRRRPARRRGGAGGRGGVLVGPPRRAVARRRCRSPYRGVAYRRWPDGRLRLFEVRSWNYAGPGAAEFEDDEPTFRARVRRDASAVPETVGITAVRSDGSTLQTVRDWPSWPERVQPPEDVPLPAVDGWPALFGMTGPTTVRPGPAVVPTHFP</sequence>
<evidence type="ECO:0000313" key="3">
    <source>
        <dbReference type="Proteomes" id="UP001597168"/>
    </source>
</evidence>
<feature type="compositionally biased region" description="Basic residues" evidence="1">
    <location>
        <begin position="81"/>
        <end position="90"/>
    </location>
</feature>
<comment type="caution">
    <text evidence="2">The sequence shown here is derived from an EMBL/GenBank/DDBJ whole genome shotgun (WGS) entry which is preliminary data.</text>
</comment>
<name>A0ABW3R1J4_9PSEU</name>
<dbReference type="RefSeq" id="WP_380727441.1">
    <property type="nucleotide sequence ID" value="NZ_JBHTLK010000194.1"/>
</dbReference>
<dbReference type="EMBL" id="JBHTLK010000194">
    <property type="protein sequence ID" value="MFD1150916.1"/>
    <property type="molecule type" value="Genomic_DNA"/>
</dbReference>
<gene>
    <name evidence="2" type="ORF">ACFQ3T_27635</name>
</gene>
<organism evidence="2 3">
    <name type="scientific">Saccharothrix hoggarensis</name>
    <dbReference type="NCBI Taxonomy" id="913853"/>
    <lineage>
        <taxon>Bacteria</taxon>
        <taxon>Bacillati</taxon>
        <taxon>Actinomycetota</taxon>
        <taxon>Actinomycetes</taxon>
        <taxon>Pseudonocardiales</taxon>
        <taxon>Pseudonocardiaceae</taxon>
        <taxon>Saccharothrix</taxon>
    </lineage>
</organism>
<protein>
    <submittedName>
        <fullName evidence="2">Uncharacterized protein</fullName>
    </submittedName>
</protein>
<reference evidence="3" key="1">
    <citation type="journal article" date="2019" name="Int. J. Syst. Evol. Microbiol.">
        <title>The Global Catalogue of Microorganisms (GCM) 10K type strain sequencing project: providing services to taxonomists for standard genome sequencing and annotation.</title>
        <authorList>
            <consortium name="The Broad Institute Genomics Platform"/>
            <consortium name="The Broad Institute Genome Sequencing Center for Infectious Disease"/>
            <person name="Wu L."/>
            <person name="Ma J."/>
        </authorList>
    </citation>
    <scope>NUCLEOTIDE SEQUENCE [LARGE SCALE GENOMIC DNA]</scope>
    <source>
        <strain evidence="3">CCUG 60214</strain>
    </source>
</reference>